<evidence type="ECO:0000313" key="3">
    <source>
        <dbReference type="Proteomes" id="UP000242972"/>
    </source>
</evidence>
<comment type="caution">
    <text evidence="2">The sequence shown here is derived from an EMBL/GenBank/DDBJ whole genome shotgun (WGS) entry which is preliminary data.</text>
</comment>
<proteinExistence type="predicted"/>
<dbReference type="AlphaFoldDB" id="A0A2T2WTD4"/>
<feature type="transmembrane region" description="Helical" evidence="1">
    <location>
        <begin position="98"/>
        <end position="118"/>
    </location>
</feature>
<feature type="transmembrane region" description="Helical" evidence="1">
    <location>
        <begin position="26"/>
        <end position="45"/>
    </location>
</feature>
<keyword evidence="1" id="KW-1133">Transmembrane helix</keyword>
<keyword evidence="1" id="KW-0472">Membrane</keyword>
<accession>A0A2T2WTD4</accession>
<gene>
    <name evidence="2" type="ORF">C7B46_20605</name>
</gene>
<name>A0A2T2WTD4_9FIRM</name>
<keyword evidence="1" id="KW-0812">Transmembrane</keyword>
<dbReference type="Proteomes" id="UP000242972">
    <property type="component" value="Unassembled WGS sequence"/>
</dbReference>
<reference evidence="2 3" key="1">
    <citation type="journal article" date="2014" name="BMC Genomics">
        <title>Comparison of environmental and isolate Sulfobacillus genomes reveals diverse carbon, sulfur, nitrogen, and hydrogen metabolisms.</title>
        <authorList>
            <person name="Justice N.B."/>
            <person name="Norman A."/>
            <person name="Brown C.T."/>
            <person name="Singh A."/>
            <person name="Thomas B.C."/>
            <person name="Banfield J.F."/>
        </authorList>
    </citation>
    <scope>NUCLEOTIDE SEQUENCE [LARGE SCALE GENOMIC DNA]</scope>
    <source>
        <strain evidence="2">AMDSBA4</strain>
    </source>
</reference>
<feature type="transmembrane region" description="Helical" evidence="1">
    <location>
        <begin position="130"/>
        <end position="157"/>
    </location>
</feature>
<evidence type="ECO:0000313" key="2">
    <source>
        <dbReference type="EMBL" id="PSR25500.1"/>
    </source>
</evidence>
<protein>
    <submittedName>
        <fullName evidence="2">Uncharacterized protein</fullName>
    </submittedName>
</protein>
<organism evidence="2 3">
    <name type="scientific">Sulfobacillus benefaciens</name>
    <dbReference type="NCBI Taxonomy" id="453960"/>
    <lineage>
        <taxon>Bacteria</taxon>
        <taxon>Bacillati</taxon>
        <taxon>Bacillota</taxon>
        <taxon>Clostridia</taxon>
        <taxon>Eubacteriales</taxon>
        <taxon>Clostridiales Family XVII. Incertae Sedis</taxon>
        <taxon>Sulfobacillus</taxon>
    </lineage>
</organism>
<feature type="transmembrane region" description="Helical" evidence="1">
    <location>
        <begin position="57"/>
        <end position="77"/>
    </location>
</feature>
<evidence type="ECO:0000256" key="1">
    <source>
        <dbReference type="SAM" id="Phobius"/>
    </source>
</evidence>
<sequence length="179" mass="19548">MQKFAGWSTRVLKRLAQEPTEPIRFVPWRVLLILIVAIVGLGWMTWPGNLQTFGGFWAGWLTAGLCWPLITLGVLGYRRMARNGNPTARTAATDWAKTGVVVLWATLSGSSLWLHRLVMAQSMGGREPTLAWVGGVLMAWAIQGVIGVLIHAAVVLGRVGPVWLSRRVLRGAGGSPRSR</sequence>
<dbReference type="EMBL" id="PXYW01000150">
    <property type="protein sequence ID" value="PSR25500.1"/>
    <property type="molecule type" value="Genomic_DNA"/>
</dbReference>